<name>A0A1L9QKX8_9CYAN</name>
<evidence type="ECO:0008006" key="5">
    <source>
        <dbReference type="Google" id="ProtNLM"/>
    </source>
</evidence>
<feature type="region of interest" description="Disordered" evidence="1">
    <location>
        <begin position="1"/>
        <end position="22"/>
    </location>
</feature>
<feature type="compositionally biased region" description="Low complexity" evidence="1">
    <location>
        <begin position="9"/>
        <end position="22"/>
    </location>
</feature>
<organism evidence="3 4">
    <name type="scientific">Roseofilum reptotaenium AO1-A</name>
    <dbReference type="NCBI Taxonomy" id="1925591"/>
    <lineage>
        <taxon>Bacteria</taxon>
        <taxon>Bacillati</taxon>
        <taxon>Cyanobacteriota</taxon>
        <taxon>Cyanophyceae</taxon>
        <taxon>Desertifilales</taxon>
        <taxon>Desertifilaceae</taxon>
        <taxon>Roseofilum</taxon>
    </lineage>
</organism>
<evidence type="ECO:0000313" key="4">
    <source>
        <dbReference type="Proteomes" id="UP000183940"/>
    </source>
</evidence>
<keyword evidence="2" id="KW-1133">Transmembrane helix</keyword>
<accession>A0A1L9QKX8</accession>
<feature type="transmembrane region" description="Helical" evidence="2">
    <location>
        <begin position="32"/>
        <end position="52"/>
    </location>
</feature>
<comment type="caution">
    <text evidence="3">The sequence shown here is derived from an EMBL/GenBank/DDBJ whole genome shotgun (WGS) entry which is preliminary data.</text>
</comment>
<keyword evidence="2" id="KW-0472">Membrane</keyword>
<keyword evidence="2" id="KW-0812">Transmembrane</keyword>
<dbReference type="Proteomes" id="UP000183940">
    <property type="component" value="Unassembled WGS sequence"/>
</dbReference>
<dbReference type="AlphaFoldDB" id="A0A1L9QKX8"/>
<gene>
    <name evidence="3" type="ORF">BI308_22355</name>
</gene>
<evidence type="ECO:0000256" key="2">
    <source>
        <dbReference type="SAM" id="Phobius"/>
    </source>
</evidence>
<dbReference type="EMBL" id="MLAW01000056">
    <property type="protein sequence ID" value="OJJ18379.1"/>
    <property type="molecule type" value="Genomic_DNA"/>
</dbReference>
<reference evidence="3" key="1">
    <citation type="submission" date="2016-10" db="EMBL/GenBank/DDBJ databases">
        <title>CRISPR-Cas defence system in Roseofilum reptotaenium: evidence of a bacteriophage-cyanobacterium arms race in the coral black band disease.</title>
        <authorList>
            <person name="Buerger P."/>
            <person name="Wood-Charlson E.M."/>
            <person name="Weynberg K.D."/>
            <person name="Willis B."/>
            <person name="Van Oppen M.J."/>
        </authorList>
    </citation>
    <scope>NUCLEOTIDE SEQUENCE [LARGE SCALE GENOMIC DNA]</scope>
    <source>
        <strain evidence="3">AO1-A</strain>
    </source>
</reference>
<sequence>MKEVSTAINPPQETPSSPSTQNTTLNAMGLSLLWLMIILMFGTAGFVATWLLTRVPPTPDCKELSPLAADGEQLYCVEQQALSGTLEDLESAIAFVDQWDSNHSLYAESQRLMSNWSNAILEFARREIQAGNLEKAIEMASKVPESSPLYAEAQTKIELWQADWDTGQEIYQKALEAIENQNWTLAYQQLSRLGKLKDPFWSQERFVEVTQLIATEKQYQKQLKDARAWANYGTVEDLVEAMERVNKIPADSLARQTALKEIATWSRELLEKAEERLEEDDLEGAIAIAERIPSYSPRYAEAQDFILLGEAIDTVQEDNLGAFLAAQTQAAQIKPDRPLYEEAQGKIDQWQEQVQDEVQIQFANLIASVGQPVALKQAENFAQMVSVDRPRRIQAQTKVAHWRKEVERLEARPVLAMARHVAAGETLEDFEQARTLAAEIERGHPLRIEAQTLIAEWNKRIEIIEDRPILDRAKSLAKAGDLWEAIEMAEKITSDRALYGQAQDIIYEWEVEIQTAQDDADLRDAEYLASLGRYSEAIGAASRIGWGRPLYYEAQDAIARWQATLDSLYTPPAPVYQEPVYQEPVYQEPVYQEPVYQEPVYQEPVYQPPVYQEPVYQEPVYQEPEPVYESAPEPLDYSPEPQF</sequence>
<dbReference type="STRING" id="1925591.BI308_22355"/>
<protein>
    <recommendedName>
        <fullName evidence="5">Chromosome segregation ATPase</fullName>
    </recommendedName>
</protein>
<proteinExistence type="predicted"/>
<feature type="region of interest" description="Disordered" evidence="1">
    <location>
        <begin position="621"/>
        <end position="643"/>
    </location>
</feature>
<evidence type="ECO:0000256" key="1">
    <source>
        <dbReference type="SAM" id="MobiDB-lite"/>
    </source>
</evidence>
<keyword evidence="4" id="KW-1185">Reference proteome</keyword>
<evidence type="ECO:0000313" key="3">
    <source>
        <dbReference type="EMBL" id="OJJ18379.1"/>
    </source>
</evidence>